<evidence type="ECO:0000313" key="1">
    <source>
        <dbReference type="EMBL" id="JAD70097.1"/>
    </source>
</evidence>
<dbReference type="AlphaFoldDB" id="A0A0A9CF54"/>
<sequence>MMRIYFGVTSLYFFKKIEKHPPSFCFFFCYLFVPFIILDASS</sequence>
<dbReference type="EMBL" id="GBRH01227798">
    <property type="protein sequence ID" value="JAD70097.1"/>
    <property type="molecule type" value="Transcribed_RNA"/>
</dbReference>
<accession>A0A0A9CF54</accession>
<reference evidence="1" key="2">
    <citation type="journal article" date="2015" name="Data Brief">
        <title>Shoot transcriptome of the giant reed, Arundo donax.</title>
        <authorList>
            <person name="Barrero R.A."/>
            <person name="Guerrero F.D."/>
            <person name="Moolhuijzen P."/>
            <person name="Goolsby J.A."/>
            <person name="Tidwell J."/>
            <person name="Bellgard S.E."/>
            <person name="Bellgard M.I."/>
        </authorList>
    </citation>
    <scope>NUCLEOTIDE SEQUENCE</scope>
    <source>
        <tissue evidence="1">Shoot tissue taken approximately 20 cm above the soil surface</tissue>
    </source>
</reference>
<reference evidence="1" key="1">
    <citation type="submission" date="2014-09" db="EMBL/GenBank/DDBJ databases">
        <authorList>
            <person name="Magalhaes I.L.F."/>
            <person name="Oliveira U."/>
            <person name="Santos F.R."/>
            <person name="Vidigal T.H.D.A."/>
            <person name="Brescovit A.D."/>
            <person name="Santos A.J."/>
        </authorList>
    </citation>
    <scope>NUCLEOTIDE SEQUENCE</scope>
    <source>
        <tissue evidence="1">Shoot tissue taken approximately 20 cm above the soil surface</tissue>
    </source>
</reference>
<organism evidence="1">
    <name type="scientific">Arundo donax</name>
    <name type="common">Giant reed</name>
    <name type="synonym">Donax arundinaceus</name>
    <dbReference type="NCBI Taxonomy" id="35708"/>
    <lineage>
        <taxon>Eukaryota</taxon>
        <taxon>Viridiplantae</taxon>
        <taxon>Streptophyta</taxon>
        <taxon>Embryophyta</taxon>
        <taxon>Tracheophyta</taxon>
        <taxon>Spermatophyta</taxon>
        <taxon>Magnoliopsida</taxon>
        <taxon>Liliopsida</taxon>
        <taxon>Poales</taxon>
        <taxon>Poaceae</taxon>
        <taxon>PACMAD clade</taxon>
        <taxon>Arundinoideae</taxon>
        <taxon>Arundineae</taxon>
        <taxon>Arundo</taxon>
    </lineage>
</organism>
<proteinExistence type="predicted"/>
<name>A0A0A9CF54_ARUDO</name>
<protein>
    <submittedName>
        <fullName evidence="1">Uncharacterized protein</fullName>
    </submittedName>
</protein>